<name>A0A1T1H6J8_9GAMM</name>
<organism evidence="1 2">
    <name type="scientific">Acinetobacter amyesii</name>
    <dbReference type="NCBI Taxonomy" id="2942470"/>
    <lineage>
        <taxon>Bacteria</taxon>
        <taxon>Pseudomonadati</taxon>
        <taxon>Pseudomonadota</taxon>
        <taxon>Gammaproteobacteria</taxon>
        <taxon>Moraxellales</taxon>
        <taxon>Moraxellaceae</taxon>
        <taxon>Acinetobacter</taxon>
    </lineage>
</organism>
<comment type="caution">
    <text evidence="1">The sequence shown here is derived from an EMBL/GenBank/DDBJ whole genome shotgun (WGS) entry which is preliminary data.</text>
</comment>
<gene>
    <name evidence="1" type="ORF">B1202_02330</name>
</gene>
<proteinExistence type="predicted"/>
<accession>A0A1T1H6J8</accession>
<protein>
    <submittedName>
        <fullName evidence="1">Uncharacterized protein</fullName>
    </submittedName>
</protein>
<dbReference type="AlphaFoldDB" id="A0A1T1H6J8"/>
<reference evidence="1 2" key="1">
    <citation type="submission" date="2017-02" db="EMBL/GenBank/DDBJ databases">
        <title>Acinetobacter sp. ANC 4945, whole genome shotgun sequencing project.</title>
        <authorList>
            <person name="Radolfova-Krizova L."/>
            <person name="Al Atrouni A."/>
            <person name="Nemec A."/>
        </authorList>
    </citation>
    <scope>NUCLEOTIDE SEQUENCE [LARGE SCALE GENOMIC DNA]</scope>
    <source>
        <strain evidence="1 2">ANC 4945</strain>
    </source>
</reference>
<dbReference type="Proteomes" id="UP000191160">
    <property type="component" value="Unassembled WGS sequence"/>
</dbReference>
<dbReference type="RefSeq" id="WP_078188969.1">
    <property type="nucleotide sequence ID" value="NZ_JAMCOZ010000002.1"/>
</dbReference>
<dbReference type="EMBL" id="MVKX01000001">
    <property type="protein sequence ID" value="OOV85499.1"/>
    <property type="molecule type" value="Genomic_DNA"/>
</dbReference>
<sequence length="74" mass="8947">MIVMKKNKKYLSYVKQEEGLDYWELSEVNFVDQSGWYWTSDYEKAKYFMSVRDANIFLAKKKGDFWEGVEIVNE</sequence>
<evidence type="ECO:0000313" key="1">
    <source>
        <dbReference type="EMBL" id="OOV85499.1"/>
    </source>
</evidence>
<evidence type="ECO:0000313" key="2">
    <source>
        <dbReference type="Proteomes" id="UP000191160"/>
    </source>
</evidence>
<keyword evidence="2" id="KW-1185">Reference proteome</keyword>